<name>A0A6G1C304_9ORYZ</name>
<keyword evidence="2" id="KW-1185">Reference proteome</keyword>
<proteinExistence type="predicted"/>
<dbReference type="AlphaFoldDB" id="A0A6G1C304"/>
<protein>
    <submittedName>
        <fullName evidence="1">Uncharacterized protein</fullName>
    </submittedName>
</protein>
<reference evidence="1 2" key="1">
    <citation type="submission" date="2019-11" db="EMBL/GenBank/DDBJ databases">
        <title>Whole genome sequence of Oryza granulata.</title>
        <authorList>
            <person name="Li W."/>
        </authorList>
    </citation>
    <scope>NUCLEOTIDE SEQUENCE [LARGE SCALE GENOMIC DNA]</scope>
    <source>
        <strain evidence="2">cv. Menghai</strain>
        <tissue evidence="1">Leaf</tissue>
    </source>
</reference>
<feature type="non-terminal residue" evidence="1">
    <location>
        <position position="1"/>
    </location>
</feature>
<dbReference type="EMBL" id="SPHZ02000011">
    <property type="protein sequence ID" value="KAF0894516.1"/>
    <property type="molecule type" value="Genomic_DNA"/>
</dbReference>
<evidence type="ECO:0000313" key="1">
    <source>
        <dbReference type="EMBL" id="KAF0894516.1"/>
    </source>
</evidence>
<comment type="caution">
    <text evidence="1">The sequence shown here is derived from an EMBL/GenBank/DDBJ whole genome shotgun (WGS) entry which is preliminary data.</text>
</comment>
<organism evidence="1 2">
    <name type="scientific">Oryza meyeriana var. granulata</name>
    <dbReference type="NCBI Taxonomy" id="110450"/>
    <lineage>
        <taxon>Eukaryota</taxon>
        <taxon>Viridiplantae</taxon>
        <taxon>Streptophyta</taxon>
        <taxon>Embryophyta</taxon>
        <taxon>Tracheophyta</taxon>
        <taxon>Spermatophyta</taxon>
        <taxon>Magnoliopsida</taxon>
        <taxon>Liliopsida</taxon>
        <taxon>Poales</taxon>
        <taxon>Poaceae</taxon>
        <taxon>BOP clade</taxon>
        <taxon>Oryzoideae</taxon>
        <taxon>Oryzeae</taxon>
        <taxon>Oryzinae</taxon>
        <taxon>Oryza</taxon>
        <taxon>Oryza meyeriana</taxon>
    </lineage>
</organism>
<evidence type="ECO:0000313" key="2">
    <source>
        <dbReference type="Proteomes" id="UP000479710"/>
    </source>
</evidence>
<dbReference type="Proteomes" id="UP000479710">
    <property type="component" value="Unassembled WGS sequence"/>
</dbReference>
<gene>
    <name evidence="1" type="ORF">E2562_039442</name>
</gene>
<sequence length="69" mass="7486">CVPNTGQFGSFQMDSYEGNINLHMASQGSRSCTSNSSPVASSEMEVKVLEDIDPVLYSLLLVIFAKTIK</sequence>
<dbReference type="OrthoDB" id="678143at2759"/>
<accession>A0A6G1C304</accession>